<gene>
    <name evidence="2" type="ORF">EIK79_16880</name>
</gene>
<dbReference type="Proteomes" id="UP000282322">
    <property type="component" value="Unassembled WGS sequence"/>
</dbReference>
<name>A0A3P3R522_9EURY</name>
<accession>A0A3P3R522</accession>
<keyword evidence="3" id="KW-1185">Reference proteome</keyword>
<evidence type="ECO:0000313" key="2">
    <source>
        <dbReference type="EMBL" id="RRJ28058.1"/>
    </source>
</evidence>
<dbReference type="RefSeq" id="WP_124956824.1">
    <property type="nucleotide sequence ID" value="NZ_RRCH01000042.1"/>
</dbReference>
<organism evidence="2 3">
    <name type="scientific">Halocatena pleomorpha</name>
    <dbReference type="NCBI Taxonomy" id="1785090"/>
    <lineage>
        <taxon>Archaea</taxon>
        <taxon>Methanobacteriati</taxon>
        <taxon>Methanobacteriota</taxon>
        <taxon>Stenosarchaea group</taxon>
        <taxon>Halobacteria</taxon>
        <taxon>Halobacteriales</taxon>
        <taxon>Natronomonadaceae</taxon>
        <taxon>Halocatena</taxon>
    </lineage>
</organism>
<reference evidence="2 3" key="1">
    <citation type="submission" date="2018-11" db="EMBL/GenBank/DDBJ databases">
        <title>Taxonoimc description of Halomarina strain SPP-AMP-1.</title>
        <authorList>
            <person name="Pal Y."/>
            <person name="Srinivasana K."/>
            <person name="Verma A."/>
            <person name="Kumar P."/>
        </authorList>
    </citation>
    <scope>NUCLEOTIDE SEQUENCE [LARGE SCALE GENOMIC DNA]</scope>
    <source>
        <strain evidence="2 3">SPP-AMP-1</strain>
    </source>
</reference>
<sequence length="102" mass="11338">MTRRTNPNGDEYEAAGTVTRDGETLLRYNSTGGANPTMNTNEPVNSTLLIDEEGIIRQFTVTITHFSNSKIPTVTISYRTTDIDSTTVEKPDWVETARKQAN</sequence>
<proteinExistence type="predicted"/>
<comment type="caution">
    <text evidence="2">The sequence shown here is derived from an EMBL/GenBank/DDBJ whole genome shotgun (WGS) entry which is preliminary data.</text>
</comment>
<dbReference type="AlphaFoldDB" id="A0A3P3R522"/>
<feature type="region of interest" description="Disordered" evidence="1">
    <location>
        <begin position="1"/>
        <end position="21"/>
    </location>
</feature>
<dbReference type="Pfam" id="PF24381">
    <property type="entry name" value="DUF7537"/>
    <property type="match status" value="1"/>
</dbReference>
<evidence type="ECO:0000256" key="1">
    <source>
        <dbReference type="SAM" id="MobiDB-lite"/>
    </source>
</evidence>
<dbReference type="OrthoDB" id="237998at2157"/>
<dbReference type="EMBL" id="RRCH01000042">
    <property type="protein sequence ID" value="RRJ28058.1"/>
    <property type="molecule type" value="Genomic_DNA"/>
</dbReference>
<dbReference type="InterPro" id="IPR055959">
    <property type="entry name" value="DUF7537"/>
</dbReference>
<evidence type="ECO:0000313" key="3">
    <source>
        <dbReference type="Proteomes" id="UP000282322"/>
    </source>
</evidence>
<protein>
    <submittedName>
        <fullName evidence="2">Uncharacterized protein</fullName>
    </submittedName>
</protein>